<dbReference type="InterPro" id="IPR044149">
    <property type="entry name" value="Nitrilases_CHs"/>
</dbReference>
<dbReference type="Pfam" id="PF00795">
    <property type="entry name" value="CN_hydrolase"/>
    <property type="match status" value="1"/>
</dbReference>
<dbReference type="InterPro" id="IPR003010">
    <property type="entry name" value="C-N_Hydrolase"/>
</dbReference>
<evidence type="ECO:0000313" key="4">
    <source>
        <dbReference type="Proteomes" id="UP000194020"/>
    </source>
</evidence>
<dbReference type="GO" id="GO:0003824">
    <property type="term" value="F:catalytic activity"/>
    <property type="evidence" value="ECO:0007669"/>
    <property type="project" value="InterPro"/>
</dbReference>
<name>A0A1X3RZJ6_9GAMM</name>
<dbReference type="Gene3D" id="3.60.110.10">
    <property type="entry name" value="Carbon-nitrogen hydrolase"/>
    <property type="match status" value="1"/>
</dbReference>
<evidence type="ECO:0000313" key="3">
    <source>
        <dbReference type="EMBL" id="OSN07608.1"/>
    </source>
</evidence>
<dbReference type="PANTHER" id="PTHR46044">
    <property type="entry name" value="NITRILASE"/>
    <property type="match status" value="1"/>
</dbReference>
<proteinExistence type="inferred from homology"/>
<sequence length="318" mass="34114">MAKSVVAALQLGSSPEGKAATLQEILAYEDEIARSGCALVVMPEALLGGYPKGEIFGTYLGYRLPEGREAYARYYHNAIDLNGEECEALAGLSARTGASLVVGAIERDGNTLYCTALFFTPEGGLVGKHRKLMPTGTERLIWGQGDGSTLSVVNTQAGKVGAAICWENHMPALRMAMYGKGVEIWCAPTVDERENWQASMRHIAHEGRCFVVTACQIQASPAELGISVTAWDDHRPLINGGSLIVDPMGTVLAGPFTGTAGLLMAEIDTDDLVKARYDMDVTGHYARPDVFSLTVDETPRAAVRYKNTVGDGTNEPKK</sequence>
<dbReference type="EMBL" id="LUTP01000006">
    <property type="protein sequence ID" value="OSN07608.1"/>
    <property type="molecule type" value="Genomic_DNA"/>
</dbReference>
<gene>
    <name evidence="3" type="ORF">AU511_03310</name>
</gene>
<comment type="caution">
    <text evidence="3">The sequence shown here is derived from an EMBL/GenBank/DDBJ whole genome shotgun (WGS) entry which is preliminary data.</text>
</comment>
<dbReference type="SUPFAM" id="SSF56317">
    <property type="entry name" value="Carbon-nitrogen hydrolase"/>
    <property type="match status" value="1"/>
</dbReference>
<evidence type="ECO:0000256" key="1">
    <source>
        <dbReference type="ARBA" id="ARBA00008129"/>
    </source>
</evidence>
<dbReference type="RefSeq" id="WP_094108769.1">
    <property type="nucleotide sequence ID" value="NZ_LUTP01000006.1"/>
</dbReference>
<reference evidence="3 4" key="1">
    <citation type="submission" date="2016-02" db="EMBL/GenBank/DDBJ databases">
        <title>Species-wide whole genome sequencing reveals diversity, host range in Lonsdalea quercina.</title>
        <authorList>
            <person name="Li Y."/>
        </authorList>
    </citation>
    <scope>NUCLEOTIDE SEQUENCE [LARGE SCALE GENOMIC DNA]</scope>
    <source>
        <strain evidence="3 4">LMG 26264</strain>
    </source>
</reference>
<dbReference type="PROSITE" id="PS50263">
    <property type="entry name" value="CN_HYDROLASE"/>
    <property type="match status" value="1"/>
</dbReference>
<dbReference type="CDD" id="cd07564">
    <property type="entry name" value="nitrilases_CHs"/>
    <property type="match status" value="1"/>
</dbReference>
<evidence type="ECO:0000259" key="2">
    <source>
        <dbReference type="PROSITE" id="PS50263"/>
    </source>
</evidence>
<dbReference type="PANTHER" id="PTHR46044:SF1">
    <property type="entry name" value="CN HYDROLASE DOMAIN-CONTAINING PROTEIN"/>
    <property type="match status" value="1"/>
</dbReference>
<dbReference type="InterPro" id="IPR036526">
    <property type="entry name" value="C-N_Hydrolase_sf"/>
</dbReference>
<protein>
    <submittedName>
        <fullName evidence="3">Nitrilase</fullName>
    </submittedName>
</protein>
<accession>A0A1X3RZJ6</accession>
<dbReference type="OrthoDB" id="9803803at2"/>
<comment type="similarity">
    <text evidence="1">Belongs to the carbon-nitrogen hydrolase superfamily. Nitrilase family.</text>
</comment>
<feature type="domain" description="CN hydrolase" evidence="2">
    <location>
        <begin position="4"/>
        <end position="269"/>
    </location>
</feature>
<dbReference type="AlphaFoldDB" id="A0A1X3RZJ6"/>
<organism evidence="3 4">
    <name type="scientific">Lonsdalea iberica</name>
    <dbReference type="NCBI Taxonomy" id="1082703"/>
    <lineage>
        <taxon>Bacteria</taxon>
        <taxon>Pseudomonadati</taxon>
        <taxon>Pseudomonadota</taxon>
        <taxon>Gammaproteobacteria</taxon>
        <taxon>Enterobacterales</taxon>
        <taxon>Pectobacteriaceae</taxon>
        <taxon>Lonsdalea</taxon>
    </lineage>
</organism>
<dbReference type="Proteomes" id="UP000194020">
    <property type="component" value="Unassembled WGS sequence"/>
</dbReference>